<feature type="region of interest" description="Disordered" evidence="1">
    <location>
        <begin position="1"/>
        <end position="49"/>
    </location>
</feature>
<evidence type="ECO:0000313" key="2">
    <source>
        <dbReference type="EMBL" id="KAI5439372.1"/>
    </source>
</evidence>
<dbReference type="Gramene" id="Psat02G0495700-T1">
    <property type="protein sequence ID" value="KAI5439372.1"/>
    <property type="gene ID" value="KIW84_024957"/>
</dbReference>
<feature type="compositionally biased region" description="Basic residues" evidence="1">
    <location>
        <begin position="16"/>
        <end position="27"/>
    </location>
</feature>
<feature type="compositionally biased region" description="Polar residues" evidence="1">
    <location>
        <begin position="81"/>
        <end position="102"/>
    </location>
</feature>
<dbReference type="Proteomes" id="UP001058974">
    <property type="component" value="Chromosome 2"/>
</dbReference>
<proteinExistence type="predicted"/>
<gene>
    <name evidence="2" type="ORF">KIW84_024957</name>
</gene>
<protein>
    <submittedName>
        <fullName evidence="2">Uncharacterized protein</fullName>
    </submittedName>
</protein>
<comment type="caution">
    <text evidence="2">The sequence shown here is derived from an EMBL/GenBank/DDBJ whole genome shotgun (WGS) entry which is preliminary data.</text>
</comment>
<evidence type="ECO:0000256" key="1">
    <source>
        <dbReference type="SAM" id="MobiDB-lite"/>
    </source>
</evidence>
<dbReference type="EMBL" id="JAMSHJ010000002">
    <property type="protein sequence ID" value="KAI5439372.1"/>
    <property type="molecule type" value="Genomic_DNA"/>
</dbReference>
<keyword evidence="3" id="KW-1185">Reference proteome</keyword>
<sequence length="102" mass="11169">MWSEVGMEEMFPPSYKRGHGRPKKLRRREPDEDPNKEQPQPNETQIDVDLEFEMLAANLAAAFEATQTQPNLVVNGPVASAPSQPNHSAPATSAQGEPVTSS</sequence>
<accession>A0A9D5B8C8</accession>
<name>A0A9D5B8C8_PEA</name>
<reference evidence="2 3" key="1">
    <citation type="journal article" date="2022" name="Nat. Genet.">
        <title>Improved pea reference genome and pan-genome highlight genomic features and evolutionary characteristics.</title>
        <authorList>
            <person name="Yang T."/>
            <person name="Liu R."/>
            <person name="Luo Y."/>
            <person name="Hu S."/>
            <person name="Wang D."/>
            <person name="Wang C."/>
            <person name="Pandey M.K."/>
            <person name="Ge S."/>
            <person name="Xu Q."/>
            <person name="Li N."/>
            <person name="Li G."/>
            <person name="Huang Y."/>
            <person name="Saxena R.K."/>
            <person name="Ji Y."/>
            <person name="Li M."/>
            <person name="Yan X."/>
            <person name="He Y."/>
            <person name="Liu Y."/>
            <person name="Wang X."/>
            <person name="Xiang C."/>
            <person name="Varshney R.K."/>
            <person name="Ding H."/>
            <person name="Gao S."/>
            <person name="Zong X."/>
        </authorList>
    </citation>
    <scope>NUCLEOTIDE SEQUENCE [LARGE SCALE GENOMIC DNA]</scope>
    <source>
        <strain evidence="2 3">cv. Zhongwan 6</strain>
    </source>
</reference>
<evidence type="ECO:0000313" key="3">
    <source>
        <dbReference type="Proteomes" id="UP001058974"/>
    </source>
</evidence>
<organism evidence="2 3">
    <name type="scientific">Pisum sativum</name>
    <name type="common">Garden pea</name>
    <name type="synonym">Lathyrus oleraceus</name>
    <dbReference type="NCBI Taxonomy" id="3888"/>
    <lineage>
        <taxon>Eukaryota</taxon>
        <taxon>Viridiplantae</taxon>
        <taxon>Streptophyta</taxon>
        <taxon>Embryophyta</taxon>
        <taxon>Tracheophyta</taxon>
        <taxon>Spermatophyta</taxon>
        <taxon>Magnoliopsida</taxon>
        <taxon>eudicotyledons</taxon>
        <taxon>Gunneridae</taxon>
        <taxon>Pentapetalae</taxon>
        <taxon>rosids</taxon>
        <taxon>fabids</taxon>
        <taxon>Fabales</taxon>
        <taxon>Fabaceae</taxon>
        <taxon>Papilionoideae</taxon>
        <taxon>50 kb inversion clade</taxon>
        <taxon>NPAAA clade</taxon>
        <taxon>Hologalegina</taxon>
        <taxon>IRL clade</taxon>
        <taxon>Fabeae</taxon>
        <taxon>Lathyrus</taxon>
    </lineage>
</organism>
<dbReference type="AlphaFoldDB" id="A0A9D5B8C8"/>
<feature type="region of interest" description="Disordered" evidence="1">
    <location>
        <begin position="73"/>
        <end position="102"/>
    </location>
</feature>